<dbReference type="GO" id="GO:0005315">
    <property type="term" value="F:phosphate transmembrane transporter activity"/>
    <property type="evidence" value="ECO:0007669"/>
    <property type="project" value="InterPro"/>
</dbReference>
<sequence length="377" mass="39642">MVTTLTDTSFVSLPDFFTLLSNPLVLISILLSLGVVFVNGWTDSPNSVATAISTRAIPARQAVILSAIFNLIGCVVFSLFTVNVANSVFNIVTFKDLSSVSAAHSALFAMIGALIAVIAWGVLCWAFGIPSSQSHSLVAGLTGGCLALMVKGISAVPGGASWMDVGIGFFASGGMGLLLGFLVTKLIQVICKNMARHKTTIFFKRAQIVAACGMSVAHGAQDGIKFVGLIYMVLYLGAKAMPNSTLSLTASISPFYLTPNFLYLPVLVGLVIALGTSIGGYRIIKKVGMGMVALEPYEGFVTDVAAFIALLVSTLFGWPVSTGQVKTFSIIGVGVTKGVHKVNWRSARDVVLGCVFTFPGCILVGFVITLILLWIPV</sequence>
<feature type="transmembrane region" description="Helical" evidence="6">
    <location>
        <begin position="166"/>
        <end position="187"/>
    </location>
</feature>
<keyword evidence="6" id="KW-0592">Phosphate transport</keyword>
<evidence type="ECO:0000256" key="3">
    <source>
        <dbReference type="ARBA" id="ARBA00022692"/>
    </source>
</evidence>
<comment type="subcellular location">
    <subcellularLocation>
        <location evidence="1 6">Membrane</location>
        <topology evidence="1 6">Multi-pass membrane protein</topology>
    </subcellularLocation>
</comment>
<dbReference type="Proteomes" id="UP000593591">
    <property type="component" value="Chromosome"/>
</dbReference>
<dbReference type="GO" id="GO:0016020">
    <property type="term" value="C:membrane"/>
    <property type="evidence" value="ECO:0007669"/>
    <property type="project" value="UniProtKB-SubCell"/>
</dbReference>
<dbReference type="Pfam" id="PF01384">
    <property type="entry name" value="PHO4"/>
    <property type="match status" value="1"/>
</dbReference>
<dbReference type="PANTHER" id="PTHR11101">
    <property type="entry name" value="PHOSPHATE TRANSPORTER"/>
    <property type="match status" value="1"/>
</dbReference>
<feature type="transmembrane region" description="Helical" evidence="6">
    <location>
        <begin position="261"/>
        <end position="284"/>
    </location>
</feature>
<protein>
    <recommendedName>
        <fullName evidence="6">Phosphate transporter</fullName>
    </recommendedName>
</protein>
<keyword evidence="5 6" id="KW-0472">Membrane</keyword>
<feature type="transmembrane region" description="Helical" evidence="6">
    <location>
        <begin position="350"/>
        <end position="375"/>
    </location>
</feature>
<evidence type="ECO:0000256" key="5">
    <source>
        <dbReference type="ARBA" id="ARBA00023136"/>
    </source>
</evidence>
<proteinExistence type="inferred from homology"/>
<feature type="transmembrane region" description="Helical" evidence="6">
    <location>
        <begin position="102"/>
        <end position="125"/>
    </location>
</feature>
<comment type="similarity">
    <text evidence="6">Belongs to the inorganic phosphate transporter (PiT) (TC 2.A.20) family.</text>
</comment>
<organism evidence="7 8">
    <name type="scientific">Treponema rectale</name>
    <dbReference type="NCBI Taxonomy" id="744512"/>
    <lineage>
        <taxon>Bacteria</taxon>
        <taxon>Pseudomonadati</taxon>
        <taxon>Spirochaetota</taxon>
        <taxon>Spirochaetia</taxon>
        <taxon>Spirochaetales</taxon>
        <taxon>Treponemataceae</taxon>
        <taxon>Treponema</taxon>
    </lineage>
</organism>
<evidence type="ECO:0000256" key="2">
    <source>
        <dbReference type="ARBA" id="ARBA00022448"/>
    </source>
</evidence>
<gene>
    <name evidence="7" type="ORF">DYE49_01745</name>
</gene>
<evidence type="ECO:0000256" key="6">
    <source>
        <dbReference type="RuleBase" id="RU363058"/>
    </source>
</evidence>
<feature type="transmembrane region" description="Helical" evidence="6">
    <location>
        <begin position="137"/>
        <end position="160"/>
    </location>
</feature>
<dbReference type="AlphaFoldDB" id="A0A7M1XII6"/>
<evidence type="ECO:0000256" key="4">
    <source>
        <dbReference type="ARBA" id="ARBA00022989"/>
    </source>
</evidence>
<evidence type="ECO:0000313" key="7">
    <source>
        <dbReference type="EMBL" id="QOS39243.1"/>
    </source>
</evidence>
<accession>A0A7M1XII6</accession>
<name>A0A7M1XII6_9SPIR</name>
<keyword evidence="4 6" id="KW-1133">Transmembrane helix</keyword>
<feature type="transmembrane region" description="Helical" evidence="6">
    <location>
        <begin position="20"/>
        <end position="41"/>
    </location>
</feature>
<reference evidence="7 8" key="1">
    <citation type="submission" date="2018-08" db="EMBL/GenBank/DDBJ databases">
        <title>The first complete genome of Treponema rectale (CHPAT), a commensal spirochete of the bovine rectum.</title>
        <authorList>
            <person name="Staton G.J."/>
            <person name="Clegg S.R."/>
            <person name="Carter S.D."/>
            <person name="Radford A.D."/>
            <person name="Darby A."/>
            <person name="Hall N."/>
            <person name="Birtles R.J."/>
            <person name="Evans N.J."/>
        </authorList>
    </citation>
    <scope>NUCLEOTIDE SEQUENCE [LARGE SCALE GENOMIC DNA]</scope>
    <source>
        <strain evidence="7 8">CHPA</strain>
    </source>
</reference>
<dbReference type="PANTHER" id="PTHR11101:SF80">
    <property type="entry name" value="PHOSPHATE TRANSPORTER"/>
    <property type="match status" value="1"/>
</dbReference>
<keyword evidence="2 6" id="KW-0813">Transport</keyword>
<dbReference type="GO" id="GO:0035435">
    <property type="term" value="P:phosphate ion transmembrane transport"/>
    <property type="evidence" value="ECO:0007669"/>
    <property type="project" value="TreeGrafter"/>
</dbReference>
<keyword evidence="3 6" id="KW-0812">Transmembrane</keyword>
<feature type="transmembrane region" description="Helical" evidence="6">
    <location>
        <begin position="296"/>
        <end position="318"/>
    </location>
</feature>
<evidence type="ECO:0000313" key="8">
    <source>
        <dbReference type="Proteomes" id="UP000593591"/>
    </source>
</evidence>
<evidence type="ECO:0000256" key="1">
    <source>
        <dbReference type="ARBA" id="ARBA00004141"/>
    </source>
</evidence>
<feature type="transmembrane region" description="Helical" evidence="6">
    <location>
        <begin position="62"/>
        <end position="82"/>
    </location>
</feature>
<dbReference type="InterPro" id="IPR001204">
    <property type="entry name" value="Phos_transporter"/>
</dbReference>
<dbReference type="EMBL" id="CP031517">
    <property type="protein sequence ID" value="QOS39243.1"/>
    <property type="molecule type" value="Genomic_DNA"/>
</dbReference>
<dbReference type="KEGG" id="trc:DYE49_01745"/>